<keyword evidence="4 6" id="KW-1133">Transmembrane helix</keyword>
<dbReference type="AlphaFoldDB" id="G3U5U2"/>
<dbReference type="GeneTree" id="ENSGT00530000063854"/>
<accession>G3U5U2</accession>
<reference evidence="8" key="2">
    <citation type="submission" date="2025-08" db="UniProtKB">
        <authorList>
            <consortium name="Ensembl"/>
        </authorList>
    </citation>
    <scope>IDENTIFICATION</scope>
    <source>
        <strain evidence="8">Isolate ISIS603380</strain>
    </source>
</reference>
<feature type="transmembrane region" description="Helical" evidence="6">
    <location>
        <begin position="77"/>
        <end position="97"/>
    </location>
</feature>
<dbReference type="InterPro" id="IPR011701">
    <property type="entry name" value="MFS"/>
</dbReference>
<dbReference type="CDD" id="cd17326">
    <property type="entry name" value="MFS_MFSD8"/>
    <property type="match status" value="1"/>
</dbReference>
<keyword evidence="9" id="KW-1185">Reference proteome</keyword>
<dbReference type="PROSITE" id="PS50850">
    <property type="entry name" value="MFS"/>
    <property type="match status" value="1"/>
</dbReference>
<keyword evidence="3 6" id="KW-0812">Transmembrane</keyword>
<evidence type="ECO:0000313" key="8">
    <source>
        <dbReference type="Ensembl" id="ENSLAFP00000023200.1"/>
    </source>
</evidence>
<dbReference type="GO" id="GO:0012505">
    <property type="term" value="C:endomembrane system"/>
    <property type="evidence" value="ECO:0007669"/>
    <property type="project" value="UniProtKB-SubCell"/>
</dbReference>
<feature type="transmembrane region" description="Helical" evidence="6">
    <location>
        <begin position="339"/>
        <end position="363"/>
    </location>
</feature>
<proteinExistence type="predicted"/>
<feature type="transmembrane region" description="Helical" evidence="6">
    <location>
        <begin position="226"/>
        <end position="247"/>
    </location>
</feature>
<feature type="transmembrane region" description="Helical" evidence="6">
    <location>
        <begin position="16"/>
        <end position="36"/>
    </location>
</feature>
<evidence type="ECO:0000256" key="5">
    <source>
        <dbReference type="ARBA" id="ARBA00023136"/>
    </source>
</evidence>
<reference evidence="8" key="3">
    <citation type="submission" date="2025-09" db="UniProtKB">
        <authorList>
            <consortium name="Ensembl"/>
        </authorList>
    </citation>
    <scope>IDENTIFICATION</scope>
    <source>
        <strain evidence="8">Isolate ISIS603380</strain>
    </source>
</reference>
<evidence type="ECO:0000256" key="4">
    <source>
        <dbReference type="ARBA" id="ARBA00022989"/>
    </source>
</evidence>
<sequence>HYTFFLQIDQTADASFLGWVIASFSIGQMVASPMFGLWSNYRPRKEPLIVSIFISVAANCLYAYVHIPPSHNKYYMLAARGLVGFGAGNVAVVRSYIAGATSLQERTSAMANTSACQALGFILGPVIWNKYKHKCRVNEWISTSLNNFITQKLICMFESLVITSLIMAIYKASTDEVQIPQGNIDQVAVVATNILFFVVLFIFALFETIVTPLTMDMYAWTREQAVLYGGIILAALGIEAVLIFMGVKLLSKKGLHNNSIPIVTFGEIIINFWMSSREDHCEEPTGCPIEQAWCLYTPVIHLAQFLTSAMLIGMGYPACNVMSYTLYSKILGPKPQGVYMGWLTASGSGARILGPVFISQVYTYWGPRWAFSLVGGILVLTITLLGVVYKRLVAFSLRHGRIQE</sequence>
<evidence type="ECO:0000256" key="6">
    <source>
        <dbReference type="SAM" id="Phobius"/>
    </source>
</evidence>
<dbReference type="InterPro" id="IPR051068">
    <property type="entry name" value="MFS_Domain-Containing_Protein"/>
</dbReference>
<feature type="domain" description="Major facilitator superfamily (MFS) profile" evidence="7">
    <location>
        <begin position="1"/>
        <end position="393"/>
    </location>
</feature>
<comment type="subcellular location">
    <subcellularLocation>
        <location evidence="1">Endomembrane system</location>
        <topology evidence="1">Multi-pass membrane protein</topology>
    </subcellularLocation>
</comment>
<dbReference type="Pfam" id="PF07690">
    <property type="entry name" value="MFS_1"/>
    <property type="match status" value="2"/>
</dbReference>
<reference evidence="8 9" key="1">
    <citation type="submission" date="2009-06" db="EMBL/GenBank/DDBJ databases">
        <title>The Genome Sequence of Loxodonta africana (African elephant).</title>
        <authorList>
            <person name="Di Palma F."/>
            <person name="Heiman D."/>
            <person name="Young S."/>
            <person name="Johnson J."/>
            <person name="Lander E.S."/>
            <person name="Lindblad-Toh K."/>
        </authorList>
    </citation>
    <scope>NUCLEOTIDE SEQUENCE [LARGE SCALE GENOMIC DNA]</scope>
    <source>
        <strain evidence="8 9">Isolate ISIS603380</strain>
    </source>
</reference>
<dbReference type="InterPro" id="IPR020846">
    <property type="entry name" value="MFS_dom"/>
</dbReference>
<evidence type="ECO:0000256" key="3">
    <source>
        <dbReference type="ARBA" id="ARBA00022692"/>
    </source>
</evidence>
<dbReference type="Ensembl" id="ENSLAFT00000036712.1">
    <property type="protein sequence ID" value="ENSLAFP00000023200.1"/>
    <property type="gene ID" value="ENSLAFG00000018444.3"/>
</dbReference>
<feature type="transmembrane region" description="Helical" evidence="6">
    <location>
        <begin position="369"/>
        <end position="389"/>
    </location>
</feature>
<keyword evidence="5 6" id="KW-0472">Membrane</keyword>
<feature type="transmembrane region" description="Helical" evidence="6">
    <location>
        <begin position="305"/>
        <end position="327"/>
    </location>
</feature>
<dbReference type="SUPFAM" id="SSF103473">
    <property type="entry name" value="MFS general substrate transporter"/>
    <property type="match status" value="1"/>
</dbReference>
<feature type="transmembrane region" description="Helical" evidence="6">
    <location>
        <begin position="182"/>
        <end position="206"/>
    </location>
</feature>
<evidence type="ECO:0000259" key="7">
    <source>
        <dbReference type="PROSITE" id="PS50850"/>
    </source>
</evidence>
<keyword evidence="2" id="KW-0813">Transport</keyword>
<dbReference type="GO" id="GO:0022857">
    <property type="term" value="F:transmembrane transporter activity"/>
    <property type="evidence" value="ECO:0007669"/>
    <property type="project" value="InterPro"/>
</dbReference>
<dbReference type="PANTHER" id="PTHR23510">
    <property type="entry name" value="INNER MEMBRANE TRANSPORT PROTEIN YAJR"/>
    <property type="match status" value="1"/>
</dbReference>
<protein>
    <submittedName>
        <fullName evidence="8">Major facilitator superfamily domain containing 8</fullName>
    </submittedName>
</protein>
<organism evidence="8 9">
    <name type="scientific">Loxodonta africana</name>
    <name type="common">African elephant</name>
    <dbReference type="NCBI Taxonomy" id="9785"/>
    <lineage>
        <taxon>Eukaryota</taxon>
        <taxon>Metazoa</taxon>
        <taxon>Chordata</taxon>
        <taxon>Craniata</taxon>
        <taxon>Vertebrata</taxon>
        <taxon>Euteleostomi</taxon>
        <taxon>Mammalia</taxon>
        <taxon>Eutheria</taxon>
        <taxon>Afrotheria</taxon>
        <taxon>Proboscidea</taxon>
        <taxon>Elephantidae</taxon>
        <taxon>Loxodonta</taxon>
    </lineage>
</organism>
<dbReference type="Proteomes" id="UP000007646">
    <property type="component" value="Unassembled WGS sequence"/>
</dbReference>
<dbReference type="Gene3D" id="1.20.1250.20">
    <property type="entry name" value="MFS general substrate transporter like domains"/>
    <property type="match status" value="1"/>
</dbReference>
<dbReference type="PANTHER" id="PTHR23510:SF3">
    <property type="entry name" value="MAJOR FACILITATOR SUPERFAMILY DOMAIN-CONTAINING PROTEIN 8"/>
    <property type="match status" value="1"/>
</dbReference>
<feature type="transmembrane region" description="Helical" evidence="6">
    <location>
        <begin position="48"/>
        <end position="65"/>
    </location>
</feature>
<dbReference type="GO" id="GO:0005765">
    <property type="term" value="C:lysosomal membrane"/>
    <property type="evidence" value="ECO:0007669"/>
    <property type="project" value="TreeGrafter"/>
</dbReference>
<evidence type="ECO:0000256" key="1">
    <source>
        <dbReference type="ARBA" id="ARBA00004127"/>
    </source>
</evidence>
<gene>
    <name evidence="8" type="primary">MFSD8</name>
</gene>
<evidence type="ECO:0000256" key="2">
    <source>
        <dbReference type="ARBA" id="ARBA00022448"/>
    </source>
</evidence>
<name>G3U5U2_LOXAF</name>
<evidence type="ECO:0000313" key="9">
    <source>
        <dbReference type="Proteomes" id="UP000007646"/>
    </source>
</evidence>
<feature type="transmembrane region" description="Helical" evidence="6">
    <location>
        <begin position="148"/>
        <end position="170"/>
    </location>
</feature>
<dbReference type="InterPro" id="IPR036259">
    <property type="entry name" value="MFS_trans_sf"/>
</dbReference>